<accession>A0A7G3GDI5</accession>
<organism evidence="1 2">
    <name type="scientific">Iodobacter fluviatilis</name>
    <dbReference type="NCBI Taxonomy" id="537"/>
    <lineage>
        <taxon>Bacteria</taxon>
        <taxon>Pseudomonadati</taxon>
        <taxon>Pseudomonadota</taxon>
        <taxon>Betaproteobacteria</taxon>
        <taxon>Neisseriales</taxon>
        <taxon>Chitinibacteraceae</taxon>
        <taxon>Iodobacter</taxon>
    </lineage>
</organism>
<proteinExistence type="predicted"/>
<keyword evidence="2" id="KW-1185">Reference proteome</keyword>
<name>A0A7G3GDI5_9NEIS</name>
<protein>
    <submittedName>
        <fullName evidence="1">Uncharacterized protein</fullName>
    </submittedName>
</protein>
<reference evidence="1 2" key="1">
    <citation type="submission" date="2018-01" db="EMBL/GenBank/DDBJ databases">
        <title>Genome sequence of Iodobacter sp. strain PCH194 isolated from Indian Trans-Himalaya.</title>
        <authorList>
            <person name="Kumar V."/>
            <person name="Thakur V."/>
            <person name="Kumar S."/>
            <person name="Singh D."/>
        </authorList>
    </citation>
    <scope>NUCLEOTIDE SEQUENCE [LARGE SCALE GENOMIC DNA]</scope>
    <source>
        <strain evidence="1 2">PCH194</strain>
    </source>
</reference>
<dbReference type="InterPro" id="IPR037891">
    <property type="entry name" value="Cdil-like_sf"/>
</dbReference>
<sequence length="196" mass="21582">MKIFDLFKKESPPTPGLYPSKLLPAPGRYRDLEPRSIHDRRELLNELFRLTHIELRVALYAYGEDCYLISATTSIAEAGAPIKLPVTVSDSELGYAIFDLLLQSYAHPVTGDGLLENWAVFVASGEKTGKSFQKKSTYVSVNTANSAIIVEASRGFPPSNIYVGEQLSIGCDADKLGSVVKQLVRTLRFLDSQNAL</sequence>
<dbReference type="SUPFAM" id="SSF160207">
    <property type="entry name" value="NMB0488-like"/>
    <property type="match status" value="1"/>
</dbReference>
<evidence type="ECO:0000313" key="2">
    <source>
        <dbReference type="Proteomes" id="UP000515917"/>
    </source>
</evidence>
<dbReference type="KEGG" id="ifl:C1H71_17940"/>
<dbReference type="Proteomes" id="UP000515917">
    <property type="component" value="Chromosome"/>
</dbReference>
<dbReference type="EMBL" id="CP025781">
    <property type="protein sequence ID" value="QBC45228.1"/>
    <property type="molecule type" value="Genomic_DNA"/>
</dbReference>
<dbReference type="RefSeq" id="WP_130107735.1">
    <property type="nucleotide sequence ID" value="NZ_CP025781.1"/>
</dbReference>
<evidence type="ECO:0000313" key="1">
    <source>
        <dbReference type="EMBL" id="QBC45228.1"/>
    </source>
</evidence>
<gene>
    <name evidence="1" type="ORF">C1H71_17940</name>
</gene>
<dbReference type="AlphaFoldDB" id="A0A7G3GDI5"/>